<protein>
    <submittedName>
        <fullName evidence="2">Uncharacterized protein</fullName>
    </submittedName>
</protein>
<dbReference type="EMBL" id="JARBJD010000766">
    <property type="protein sequence ID" value="KAK2940044.1"/>
    <property type="molecule type" value="Genomic_DNA"/>
</dbReference>
<feature type="region of interest" description="Disordered" evidence="1">
    <location>
        <begin position="224"/>
        <end position="259"/>
    </location>
</feature>
<feature type="region of interest" description="Disordered" evidence="1">
    <location>
        <begin position="99"/>
        <end position="127"/>
    </location>
</feature>
<accession>A0ABQ9WLI2</accession>
<feature type="compositionally biased region" description="Polar residues" evidence="1">
    <location>
        <begin position="233"/>
        <end position="253"/>
    </location>
</feature>
<evidence type="ECO:0000256" key="1">
    <source>
        <dbReference type="SAM" id="MobiDB-lite"/>
    </source>
</evidence>
<name>A0ABQ9WLI2_9EUKA</name>
<feature type="compositionally biased region" description="Basic and acidic residues" evidence="1">
    <location>
        <begin position="1"/>
        <end position="27"/>
    </location>
</feature>
<keyword evidence="3" id="KW-1185">Reference proteome</keyword>
<gene>
    <name evidence="2" type="ORF">BLNAU_25050</name>
</gene>
<dbReference type="Proteomes" id="UP001281761">
    <property type="component" value="Unassembled WGS sequence"/>
</dbReference>
<sequence>MREEMDKSRQENEEHVSKMKKENDRVMSEVQQESEAKVQFVKQEMEELQTETKRTLKHQKVQFEKEKVKLQLESKQAHKRQMGLQRVCLRLGKRINSDREAYEQETRKTKRENPSQPRKENPGQAQTLTTLHAEIFTLHRTSRALQNALDQKNIEMLERLARGEANLLEANNRNEELKEQIVSLRLVENRVEEEMTQNTNLKAEIERLSNEKIQTESELKRLVEDGKEKSESLSRLVSSNHTLSEQLQQTENELISRDTGKAADLLKSLQNTEELKTRKSNDQQS</sequence>
<evidence type="ECO:0000313" key="2">
    <source>
        <dbReference type="EMBL" id="KAK2940044.1"/>
    </source>
</evidence>
<proteinExistence type="predicted"/>
<reference evidence="2 3" key="1">
    <citation type="journal article" date="2022" name="bioRxiv">
        <title>Genomics of Preaxostyla Flagellates Illuminates Evolutionary Transitions and the Path Towards Mitochondrial Loss.</title>
        <authorList>
            <person name="Novak L.V.F."/>
            <person name="Treitli S.C."/>
            <person name="Pyrih J."/>
            <person name="Halakuc P."/>
            <person name="Pipaliya S.V."/>
            <person name="Vacek V."/>
            <person name="Brzon O."/>
            <person name="Soukal P."/>
            <person name="Eme L."/>
            <person name="Dacks J.B."/>
            <person name="Karnkowska A."/>
            <person name="Elias M."/>
            <person name="Hampl V."/>
        </authorList>
    </citation>
    <scope>NUCLEOTIDE SEQUENCE [LARGE SCALE GENOMIC DNA]</scope>
    <source>
        <strain evidence="2">NAU3</strain>
        <tissue evidence="2">Gut</tissue>
    </source>
</reference>
<feature type="region of interest" description="Disordered" evidence="1">
    <location>
        <begin position="1"/>
        <end position="32"/>
    </location>
</feature>
<organism evidence="2 3">
    <name type="scientific">Blattamonas nauphoetae</name>
    <dbReference type="NCBI Taxonomy" id="2049346"/>
    <lineage>
        <taxon>Eukaryota</taxon>
        <taxon>Metamonada</taxon>
        <taxon>Preaxostyla</taxon>
        <taxon>Oxymonadida</taxon>
        <taxon>Blattamonas</taxon>
    </lineage>
</organism>
<feature type="compositionally biased region" description="Basic and acidic residues" evidence="1">
    <location>
        <begin position="99"/>
        <end position="121"/>
    </location>
</feature>
<comment type="caution">
    <text evidence="2">The sequence shown here is derived from an EMBL/GenBank/DDBJ whole genome shotgun (WGS) entry which is preliminary data.</text>
</comment>
<evidence type="ECO:0000313" key="3">
    <source>
        <dbReference type="Proteomes" id="UP001281761"/>
    </source>
</evidence>